<reference evidence="5 6" key="1">
    <citation type="submission" date="2020-04" db="EMBL/GenBank/DDBJ databases">
        <title>Genome sequencing of novel species.</title>
        <authorList>
            <person name="Heo J."/>
            <person name="Kim S.-J."/>
            <person name="Kim J.-S."/>
            <person name="Hong S.-B."/>
            <person name="Kwon S.-W."/>
        </authorList>
    </citation>
    <scope>NUCLEOTIDE SEQUENCE [LARGE SCALE GENOMIC DNA]</scope>
    <source>
        <strain evidence="5 6">F39-2</strain>
    </source>
</reference>
<dbReference type="PANTHER" id="PTHR33204">
    <property type="entry name" value="TRANSCRIPTIONAL REGULATOR, MARR FAMILY"/>
    <property type="match status" value="1"/>
</dbReference>
<dbReference type="InterPro" id="IPR036388">
    <property type="entry name" value="WH-like_DNA-bd_sf"/>
</dbReference>
<dbReference type="InterPro" id="IPR002577">
    <property type="entry name" value="HTH_HxlR"/>
</dbReference>
<accession>A0A7L5E731</accession>
<gene>
    <name evidence="5" type="ORF">HH214_12580</name>
</gene>
<keyword evidence="1" id="KW-0805">Transcription regulation</keyword>
<dbReference type="KEGG" id="mrob:HH214_12580"/>
<evidence type="ECO:0000256" key="1">
    <source>
        <dbReference type="ARBA" id="ARBA00023015"/>
    </source>
</evidence>
<evidence type="ECO:0000313" key="6">
    <source>
        <dbReference type="Proteomes" id="UP000503278"/>
    </source>
</evidence>
<dbReference type="RefSeq" id="WP_169608162.1">
    <property type="nucleotide sequence ID" value="NZ_CP051682.1"/>
</dbReference>
<evidence type="ECO:0000259" key="4">
    <source>
        <dbReference type="PROSITE" id="PS51118"/>
    </source>
</evidence>
<keyword evidence="6" id="KW-1185">Reference proteome</keyword>
<keyword evidence="3" id="KW-0804">Transcription</keyword>
<feature type="domain" description="HTH hxlR-type" evidence="4">
    <location>
        <begin position="14"/>
        <end position="112"/>
    </location>
</feature>
<evidence type="ECO:0000256" key="3">
    <source>
        <dbReference type="ARBA" id="ARBA00023163"/>
    </source>
</evidence>
<dbReference type="EMBL" id="CP051682">
    <property type="protein sequence ID" value="QJD96653.1"/>
    <property type="molecule type" value="Genomic_DNA"/>
</dbReference>
<dbReference type="AlphaFoldDB" id="A0A7L5E731"/>
<dbReference type="InterPro" id="IPR036390">
    <property type="entry name" value="WH_DNA-bd_sf"/>
</dbReference>
<evidence type="ECO:0000256" key="2">
    <source>
        <dbReference type="ARBA" id="ARBA00023125"/>
    </source>
</evidence>
<keyword evidence="2" id="KW-0238">DNA-binding</keyword>
<proteinExistence type="predicted"/>
<dbReference type="Pfam" id="PF01638">
    <property type="entry name" value="HxlR"/>
    <property type="match status" value="1"/>
</dbReference>
<dbReference type="PROSITE" id="PS51118">
    <property type="entry name" value="HTH_HXLR"/>
    <property type="match status" value="1"/>
</dbReference>
<dbReference type="Gene3D" id="1.10.10.10">
    <property type="entry name" value="Winged helix-like DNA-binding domain superfamily/Winged helix DNA-binding domain"/>
    <property type="match status" value="1"/>
</dbReference>
<sequence length="117" mass="13482">MANAYERKIPMLDCGHDYIRQVLHGRWKIALLLRIRKGIVRPGELARSIPQATRRVLDAQLAELIRHGLISKLVYDEHVPRVEYHLTDLGMSLMTVVDVMGKWGTENLNELRKLVNS</sequence>
<organism evidence="5 6">
    <name type="scientific">Mucilaginibacter robiniae</name>
    <dbReference type="NCBI Taxonomy" id="2728022"/>
    <lineage>
        <taxon>Bacteria</taxon>
        <taxon>Pseudomonadati</taxon>
        <taxon>Bacteroidota</taxon>
        <taxon>Sphingobacteriia</taxon>
        <taxon>Sphingobacteriales</taxon>
        <taxon>Sphingobacteriaceae</taxon>
        <taxon>Mucilaginibacter</taxon>
    </lineage>
</organism>
<dbReference type="SUPFAM" id="SSF46785">
    <property type="entry name" value="Winged helix' DNA-binding domain"/>
    <property type="match status" value="1"/>
</dbReference>
<dbReference type="Proteomes" id="UP000503278">
    <property type="component" value="Chromosome"/>
</dbReference>
<evidence type="ECO:0000313" key="5">
    <source>
        <dbReference type="EMBL" id="QJD96653.1"/>
    </source>
</evidence>
<name>A0A7L5E731_9SPHI</name>
<protein>
    <submittedName>
        <fullName evidence="5">Helix-turn-helix transcriptional regulator</fullName>
    </submittedName>
</protein>
<dbReference type="GO" id="GO:0003677">
    <property type="term" value="F:DNA binding"/>
    <property type="evidence" value="ECO:0007669"/>
    <property type="project" value="UniProtKB-KW"/>
</dbReference>